<dbReference type="AlphaFoldDB" id="A0A3S2PIX7"/>
<protein>
    <recommendedName>
        <fullName evidence="1">Dipeptidase</fullName>
        <ecNumber evidence="1">3.4.13.19</ecNumber>
    </recommendedName>
</protein>
<keyword evidence="1" id="KW-0449">Lipoprotein</keyword>
<dbReference type="EMBL" id="CM012439">
    <property type="protein sequence ID" value="RVE74792.1"/>
    <property type="molecule type" value="Genomic_DNA"/>
</dbReference>
<keyword evidence="1" id="KW-0325">Glycoprotein</keyword>
<dbReference type="InterPro" id="IPR008257">
    <property type="entry name" value="Pept_M19"/>
</dbReference>
<dbReference type="GO" id="GO:0098552">
    <property type="term" value="C:side of membrane"/>
    <property type="evidence" value="ECO:0007669"/>
    <property type="project" value="UniProtKB-KW"/>
</dbReference>
<comment type="catalytic activity">
    <reaction evidence="1">
        <text>an L-aminoacyl-L-amino acid + H2O = 2 an L-alpha-amino acid</text>
        <dbReference type="Rhea" id="RHEA:48940"/>
        <dbReference type="ChEBI" id="CHEBI:15377"/>
        <dbReference type="ChEBI" id="CHEBI:59869"/>
        <dbReference type="ChEBI" id="CHEBI:77460"/>
        <dbReference type="EC" id="3.4.13.19"/>
    </reaction>
</comment>
<keyword evidence="1" id="KW-1015">Disulfide bond</keyword>
<sequence>MLSSYRDFSVAEGNFAELTLQLLNKVGSRPTCSAFKENPEENVEQLERALELMQDFPLIDGHNDLPLKITILYRNNLSTVDLHNINEAATDISRLKTGHVQTQMFAVYVPCGAQGKDAVKLTLEQIDLVKRMCSKAQDLELVKSYDDLINSSMRHKIACLISIEGGHSIDSSIAVLRMFYDLGVRSMSLTHNCNTPWAEAATIYIMYFKGRTTA</sequence>
<reference evidence="2 3" key="1">
    <citation type="submission" date="2018-11" db="EMBL/GenBank/DDBJ databases">
        <authorList>
            <person name="Lopez-Roques C."/>
            <person name="Donnadieu C."/>
            <person name="Bouchez O."/>
            <person name="Klopp C."/>
            <person name="Cabau C."/>
            <person name="Zahm M."/>
        </authorList>
    </citation>
    <scope>NUCLEOTIDE SEQUENCE [LARGE SCALE GENOMIC DNA]</scope>
    <source>
        <strain evidence="2">RS831</strain>
        <tissue evidence="2">Whole body</tissue>
    </source>
</reference>
<keyword evidence="1" id="KW-0479">Metal-binding</keyword>
<dbReference type="Pfam" id="PF01244">
    <property type="entry name" value="Peptidase_M19"/>
    <property type="match status" value="1"/>
</dbReference>
<dbReference type="InterPro" id="IPR032466">
    <property type="entry name" value="Metal_Hydrolase"/>
</dbReference>
<keyword evidence="1" id="KW-0378">Hydrolase</keyword>
<keyword evidence="1" id="KW-0482">Metalloprotease</keyword>
<evidence type="ECO:0000313" key="2">
    <source>
        <dbReference type="EMBL" id="RVE74792.1"/>
    </source>
</evidence>
<keyword evidence="3" id="KW-1185">Reference proteome</keyword>
<dbReference type="GO" id="GO:0070573">
    <property type="term" value="F:metallodipeptidase activity"/>
    <property type="evidence" value="ECO:0007669"/>
    <property type="project" value="InterPro"/>
</dbReference>
<evidence type="ECO:0000256" key="1">
    <source>
        <dbReference type="RuleBase" id="RU341113"/>
    </source>
</evidence>
<dbReference type="GO" id="GO:0046872">
    <property type="term" value="F:metal ion binding"/>
    <property type="evidence" value="ECO:0007669"/>
    <property type="project" value="UniProtKB-UniRule"/>
</dbReference>
<name>A0A3S2PIX7_ORYJA</name>
<keyword evidence="1" id="KW-0862">Zinc</keyword>
<dbReference type="PANTHER" id="PTHR10443">
    <property type="entry name" value="MICROSOMAL DIPEPTIDASE"/>
    <property type="match status" value="1"/>
</dbReference>
<keyword evidence="1" id="KW-0336">GPI-anchor</keyword>
<organism evidence="2 3">
    <name type="scientific">Oryzias javanicus</name>
    <name type="common">Javanese ricefish</name>
    <name type="synonym">Aplocheilus javanicus</name>
    <dbReference type="NCBI Taxonomy" id="123683"/>
    <lineage>
        <taxon>Eukaryota</taxon>
        <taxon>Metazoa</taxon>
        <taxon>Chordata</taxon>
        <taxon>Craniata</taxon>
        <taxon>Vertebrata</taxon>
        <taxon>Euteleostomi</taxon>
        <taxon>Actinopterygii</taxon>
        <taxon>Neopterygii</taxon>
        <taxon>Teleostei</taxon>
        <taxon>Neoteleostei</taxon>
        <taxon>Acanthomorphata</taxon>
        <taxon>Ovalentaria</taxon>
        <taxon>Atherinomorphae</taxon>
        <taxon>Beloniformes</taxon>
        <taxon>Adrianichthyidae</taxon>
        <taxon>Oryziinae</taxon>
        <taxon>Oryzias</taxon>
    </lineage>
</organism>
<proteinExistence type="inferred from homology"/>
<dbReference type="Gene3D" id="3.20.20.140">
    <property type="entry name" value="Metal-dependent hydrolases"/>
    <property type="match status" value="1"/>
</dbReference>
<dbReference type="PANTHER" id="PTHR10443:SF9">
    <property type="entry name" value="DIPEPTIDASE 2"/>
    <property type="match status" value="1"/>
</dbReference>
<keyword evidence="1" id="KW-0472">Membrane</keyword>
<accession>A0A3S2PIX7</accession>
<dbReference type="PROSITE" id="PS51365">
    <property type="entry name" value="RENAL_DIPEPTIDASE_2"/>
    <property type="match status" value="1"/>
</dbReference>
<keyword evidence="1" id="KW-0645">Protease</keyword>
<reference evidence="2 3" key="2">
    <citation type="submission" date="2019-01" db="EMBL/GenBank/DDBJ databases">
        <title>A chromosome length genome reference of the Java medaka (oryzias javanicus).</title>
        <authorList>
            <person name="Herpin A."/>
            <person name="Takehana Y."/>
            <person name="Naruse K."/>
            <person name="Ansai S."/>
            <person name="Kawaguchi M."/>
        </authorList>
    </citation>
    <scope>NUCLEOTIDE SEQUENCE [LARGE SCALE GENOMIC DNA]</scope>
    <source>
        <strain evidence="2">RS831</strain>
        <tissue evidence="2">Whole body</tissue>
    </source>
</reference>
<dbReference type="Proteomes" id="UP000283210">
    <property type="component" value="Chromosome 3"/>
</dbReference>
<dbReference type="EC" id="3.4.13.19" evidence="1"/>
<dbReference type="GO" id="GO:0006508">
    <property type="term" value="P:proteolysis"/>
    <property type="evidence" value="ECO:0007669"/>
    <property type="project" value="UniProtKB-KW"/>
</dbReference>
<comment type="cofactor">
    <cofactor evidence="1">
        <name>Zn(2+)</name>
        <dbReference type="ChEBI" id="CHEBI:29105"/>
    </cofactor>
</comment>
<keyword evidence="1" id="KW-0224">Dipeptidase</keyword>
<comment type="similarity">
    <text evidence="1">Belongs to the metallo-dependent hydrolases superfamily. Peptidase M19 family.</text>
</comment>
<dbReference type="SUPFAM" id="SSF51556">
    <property type="entry name" value="Metallo-dependent hydrolases"/>
    <property type="match status" value="1"/>
</dbReference>
<comment type="subunit">
    <text evidence="1">Homodimer; disulfide-linked.</text>
</comment>
<dbReference type="PROSITE" id="PS00869">
    <property type="entry name" value="RENAL_DIPEPTIDASE_1"/>
    <property type="match status" value="1"/>
</dbReference>
<dbReference type="OrthoDB" id="445695at2759"/>
<evidence type="ECO:0000313" key="3">
    <source>
        <dbReference type="Proteomes" id="UP000283210"/>
    </source>
</evidence>
<gene>
    <name evidence="2" type="ORF">OJAV_G00025560</name>
</gene>
<dbReference type="InterPro" id="IPR000180">
    <property type="entry name" value="Dipep_AS"/>
</dbReference>
<comment type="subcellular location">
    <subcellularLocation>
        <location evidence="1">Membrane</location>
        <topology evidence="1">Lipid-anchor</topology>
        <topology evidence="1">GPI-anchor</topology>
    </subcellularLocation>
</comment>